<keyword evidence="1" id="KW-1133">Transmembrane helix</keyword>
<sequence length="95" mass="11022">MQKCKNCNEQFSWTKIYHSLWWNYKPIHCNQCGATHKVTIPSRFIFVSLTILPMVIFANFLSPFNNPFGTIGIALFILVIGSMLTPFCVRYKKSE</sequence>
<name>A0A6N8FKQ3_9BACI</name>
<dbReference type="NCBIfam" id="TIGR04104">
    <property type="entry name" value="cxxc_20_cxxc"/>
    <property type="match status" value="1"/>
</dbReference>
<organism evidence="2 3">
    <name type="scientific">Ornithinibacillus caprae</name>
    <dbReference type="NCBI Taxonomy" id="2678566"/>
    <lineage>
        <taxon>Bacteria</taxon>
        <taxon>Bacillati</taxon>
        <taxon>Bacillota</taxon>
        <taxon>Bacilli</taxon>
        <taxon>Bacillales</taxon>
        <taxon>Bacillaceae</taxon>
        <taxon>Ornithinibacillus</taxon>
    </lineage>
</organism>
<dbReference type="AlphaFoldDB" id="A0A6N8FKQ3"/>
<proteinExistence type="predicted"/>
<dbReference type="InterPro" id="IPR026369">
    <property type="entry name" value="CxxC_20_CxxC"/>
</dbReference>
<gene>
    <name evidence="2" type="ORF">GMD78_05625</name>
</gene>
<dbReference type="EMBL" id="WOCA01000003">
    <property type="protein sequence ID" value="MUK87878.1"/>
    <property type="molecule type" value="Genomic_DNA"/>
</dbReference>
<keyword evidence="1" id="KW-0472">Membrane</keyword>
<keyword evidence="3" id="KW-1185">Reference proteome</keyword>
<dbReference type="RefSeq" id="WP_155667805.1">
    <property type="nucleotide sequence ID" value="NZ_WOCA01000003.1"/>
</dbReference>
<evidence type="ECO:0000313" key="2">
    <source>
        <dbReference type="EMBL" id="MUK87878.1"/>
    </source>
</evidence>
<dbReference type="Proteomes" id="UP000469125">
    <property type="component" value="Unassembled WGS sequence"/>
</dbReference>
<protein>
    <recommendedName>
        <fullName evidence="4">Cxxc_20_cxxc protein</fullName>
    </recommendedName>
</protein>
<reference evidence="2 3" key="1">
    <citation type="submission" date="2019-11" db="EMBL/GenBank/DDBJ databases">
        <authorList>
            <person name="Li X."/>
        </authorList>
    </citation>
    <scope>NUCLEOTIDE SEQUENCE [LARGE SCALE GENOMIC DNA]</scope>
    <source>
        <strain evidence="2 3">L9</strain>
    </source>
</reference>
<feature type="transmembrane region" description="Helical" evidence="1">
    <location>
        <begin position="68"/>
        <end position="89"/>
    </location>
</feature>
<feature type="transmembrane region" description="Helical" evidence="1">
    <location>
        <begin position="44"/>
        <end position="62"/>
    </location>
</feature>
<evidence type="ECO:0000256" key="1">
    <source>
        <dbReference type="SAM" id="Phobius"/>
    </source>
</evidence>
<evidence type="ECO:0008006" key="4">
    <source>
        <dbReference type="Google" id="ProtNLM"/>
    </source>
</evidence>
<keyword evidence="1" id="KW-0812">Transmembrane</keyword>
<evidence type="ECO:0000313" key="3">
    <source>
        <dbReference type="Proteomes" id="UP000469125"/>
    </source>
</evidence>
<accession>A0A6N8FKQ3</accession>
<comment type="caution">
    <text evidence="2">The sequence shown here is derived from an EMBL/GenBank/DDBJ whole genome shotgun (WGS) entry which is preliminary data.</text>
</comment>